<evidence type="ECO:0000256" key="1">
    <source>
        <dbReference type="ARBA" id="ARBA00022723"/>
    </source>
</evidence>
<keyword evidence="1" id="KW-0479">Metal-binding</keyword>
<dbReference type="InterPro" id="IPR006612">
    <property type="entry name" value="THAP_Znf"/>
</dbReference>
<dbReference type="EMBL" id="BMAT01006617">
    <property type="protein sequence ID" value="GFS16513.1"/>
    <property type="molecule type" value="Genomic_DNA"/>
</dbReference>
<dbReference type="SUPFAM" id="SSF57716">
    <property type="entry name" value="Glucocorticoid receptor-like (DNA-binding domain)"/>
    <property type="match status" value="1"/>
</dbReference>
<feature type="region of interest" description="Disordered" evidence="6">
    <location>
        <begin position="128"/>
        <end position="186"/>
    </location>
</feature>
<evidence type="ECO:0000313" key="8">
    <source>
        <dbReference type="EMBL" id="GFS16513.1"/>
    </source>
</evidence>
<accession>A0AAV4J3J1</accession>
<comment type="caution">
    <text evidence="8">The sequence shown here is derived from an EMBL/GenBank/DDBJ whole genome shotgun (WGS) entry which is preliminary data.</text>
</comment>
<evidence type="ECO:0000256" key="3">
    <source>
        <dbReference type="ARBA" id="ARBA00022833"/>
    </source>
</evidence>
<dbReference type="GO" id="GO:0008270">
    <property type="term" value="F:zinc ion binding"/>
    <property type="evidence" value="ECO:0007669"/>
    <property type="project" value="UniProtKB-KW"/>
</dbReference>
<keyword evidence="3" id="KW-0862">Zinc</keyword>
<evidence type="ECO:0000256" key="4">
    <source>
        <dbReference type="ARBA" id="ARBA00023125"/>
    </source>
</evidence>
<organism evidence="8 9">
    <name type="scientific">Elysia marginata</name>
    <dbReference type="NCBI Taxonomy" id="1093978"/>
    <lineage>
        <taxon>Eukaryota</taxon>
        <taxon>Metazoa</taxon>
        <taxon>Spiralia</taxon>
        <taxon>Lophotrochozoa</taxon>
        <taxon>Mollusca</taxon>
        <taxon>Gastropoda</taxon>
        <taxon>Heterobranchia</taxon>
        <taxon>Euthyneura</taxon>
        <taxon>Panpulmonata</taxon>
        <taxon>Sacoglossa</taxon>
        <taxon>Placobranchoidea</taxon>
        <taxon>Plakobranchidae</taxon>
        <taxon>Elysia</taxon>
    </lineage>
</organism>
<evidence type="ECO:0000313" key="9">
    <source>
        <dbReference type="Proteomes" id="UP000762676"/>
    </source>
</evidence>
<evidence type="ECO:0000256" key="5">
    <source>
        <dbReference type="PROSITE-ProRule" id="PRU00309"/>
    </source>
</evidence>
<proteinExistence type="predicted"/>
<dbReference type="SMART" id="SM00980">
    <property type="entry name" value="THAP"/>
    <property type="match status" value="1"/>
</dbReference>
<dbReference type="GO" id="GO:0003677">
    <property type="term" value="F:DNA binding"/>
    <property type="evidence" value="ECO:0007669"/>
    <property type="project" value="UniProtKB-UniRule"/>
</dbReference>
<reference evidence="8 9" key="1">
    <citation type="journal article" date="2021" name="Elife">
        <title>Chloroplast acquisition without the gene transfer in kleptoplastic sea slugs, Plakobranchus ocellatus.</title>
        <authorList>
            <person name="Maeda T."/>
            <person name="Takahashi S."/>
            <person name="Yoshida T."/>
            <person name="Shimamura S."/>
            <person name="Takaki Y."/>
            <person name="Nagai Y."/>
            <person name="Toyoda A."/>
            <person name="Suzuki Y."/>
            <person name="Arimoto A."/>
            <person name="Ishii H."/>
            <person name="Satoh N."/>
            <person name="Nishiyama T."/>
            <person name="Hasebe M."/>
            <person name="Maruyama T."/>
            <person name="Minagawa J."/>
            <person name="Obokata J."/>
            <person name="Shigenobu S."/>
        </authorList>
    </citation>
    <scope>NUCLEOTIDE SEQUENCE [LARGE SCALE GENOMIC DNA]</scope>
</reference>
<dbReference type="PROSITE" id="PS50950">
    <property type="entry name" value="ZF_THAP"/>
    <property type="match status" value="1"/>
</dbReference>
<sequence>MGVACCVAGCKNRCKAGSGICFYRIPKKPESKRRAWLTALTVNRYHGLCKQWEPSPYSRVCNQHFVTGRPHKDANHVDYIPTVNMQLYKNSRYKQPTSLMSGSSKEPQTQNDSVMLSRILNARAFQPKEIEVDTDREDVKPSLDADGNIISYTATPDSPDAQGSDDTLSCPSGSHSPCDPTPSDLNPLLAMTLKRESELRSKRLQLRNTPGTQQRESLDQDFQTVVVNMDSSWPGYSHPELSDQNADTNGSKDFVKSEPGLGGQLMDQETQENHHDSMIDADVNEGCHFEITAKYVMSKLGILTNVQRILAEKLIADVLFEAELGNLCLQSKVNVLGS</sequence>
<dbReference type="Proteomes" id="UP000762676">
    <property type="component" value="Unassembled WGS sequence"/>
</dbReference>
<keyword evidence="4 5" id="KW-0238">DNA-binding</keyword>
<name>A0AAV4J3J1_9GAST</name>
<evidence type="ECO:0000256" key="2">
    <source>
        <dbReference type="ARBA" id="ARBA00022771"/>
    </source>
</evidence>
<feature type="domain" description="THAP-type" evidence="7">
    <location>
        <begin position="1"/>
        <end position="84"/>
    </location>
</feature>
<keyword evidence="9" id="KW-1185">Reference proteome</keyword>
<gene>
    <name evidence="8" type="ORF">ElyMa_003216000</name>
</gene>
<evidence type="ECO:0000259" key="7">
    <source>
        <dbReference type="PROSITE" id="PS50950"/>
    </source>
</evidence>
<evidence type="ECO:0000256" key="6">
    <source>
        <dbReference type="SAM" id="MobiDB-lite"/>
    </source>
</evidence>
<keyword evidence="2 5" id="KW-0863">Zinc-finger</keyword>
<dbReference type="AlphaFoldDB" id="A0AAV4J3J1"/>
<protein>
    <submittedName>
        <fullName evidence="8">THAP domain-containing protein 11</fullName>
    </submittedName>
</protein>
<dbReference type="PANTHER" id="PTHR23080">
    <property type="entry name" value="THAP DOMAIN PROTEIN"/>
    <property type="match status" value="1"/>
</dbReference>
<feature type="compositionally biased region" description="Basic and acidic residues" evidence="6">
    <location>
        <begin position="128"/>
        <end position="143"/>
    </location>
</feature>
<feature type="compositionally biased region" description="Polar residues" evidence="6">
    <location>
        <begin position="164"/>
        <end position="175"/>
    </location>
</feature>
<dbReference type="Pfam" id="PF05485">
    <property type="entry name" value="THAP"/>
    <property type="match status" value="1"/>
</dbReference>